<evidence type="ECO:0000313" key="27">
    <source>
        <dbReference type="EMBL" id="MDR6838185.1"/>
    </source>
</evidence>
<evidence type="ECO:0000256" key="15">
    <source>
        <dbReference type="ARBA" id="ARBA00023136"/>
    </source>
</evidence>
<dbReference type="GO" id="GO:0005886">
    <property type="term" value="C:plasma membrane"/>
    <property type="evidence" value="ECO:0007669"/>
    <property type="project" value="UniProtKB-SubCell"/>
</dbReference>
<dbReference type="GO" id="GO:0000155">
    <property type="term" value="F:phosphorelay sensor kinase activity"/>
    <property type="evidence" value="ECO:0007669"/>
    <property type="project" value="InterPro"/>
</dbReference>
<evidence type="ECO:0000313" key="29">
    <source>
        <dbReference type="Proteomes" id="UP001253458"/>
    </source>
</evidence>
<evidence type="ECO:0000256" key="19">
    <source>
        <dbReference type="PROSITE-ProRule" id="PRU00169"/>
    </source>
</evidence>
<keyword evidence="15 22" id="KW-0472">Membrane</keyword>
<feature type="modified residue" description="4-aspartylphosphate" evidence="19">
    <location>
        <position position="568"/>
    </location>
</feature>
<keyword evidence="20" id="KW-0175">Coiled coil</keyword>
<evidence type="ECO:0000256" key="11">
    <source>
        <dbReference type="ARBA" id="ARBA00022840"/>
    </source>
</evidence>
<keyword evidence="9" id="KW-0547">Nucleotide-binding</keyword>
<evidence type="ECO:0000256" key="12">
    <source>
        <dbReference type="ARBA" id="ARBA00022989"/>
    </source>
</evidence>
<dbReference type="EMBL" id="JAVDTS010000004">
    <property type="protein sequence ID" value="MDR6838185.1"/>
    <property type="molecule type" value="Genomic_DNA"/>
</dbReference>
<dbReference type="CDD" id="cd00082">
    <property type="entry name" value="HisKA"/>
    <property type="match status" value="1"/>
</dbReference>
<keyword evidence="8" id="KW-0732">Signal</keyword>
<dbReference type="SMART" id="SM00388">
    <property type="entry name" value="HisKA"/>
    <property type="match status" value="1"/>
</dbReference>
<feature type="domain" description="Response regulatory" evidence="24">
    <location>
        <begin position="514"/>
        <end position="633"/>
    </location>
</feature>
<protein>
    <recommendedName>
        <fullName evidence="17">Virulence sensor protein BvgS</fullName>
        <ecNumber evidence="3">2.7.13.3</ecNumber>
    </recommendedName>
</protein>
<keyword evidence="10 26" id="KW-0418">Kinase</keyword>
<keyword evidence="12 22" id="KW-1133">Transmembrane helix</keyword>
<evidence type="ECO:0000256" key="7">
    <source>
        <dbReference type="ARBA" id="ARBA00022692"/>
    </source>
</evidence>
<dbReference type="EMBL" id="JAVDTL010000003">
    <property type="protein sequence ID" value="MDR6767099.1"/>
    <property type="molecule type" value="Genomic_DNA"/>
</dbReference>
<dbReference type="InterPro" id="IPR004358">
    <property type="entry name" value="Sig_transdc_His_kin-like_C"/>
</dbReference>
<dbReference type="SUPFAM" id="SSF47226">
    <property type="entry name" value="Histidine-containing phosphotransfer domain, HPT domain"/>
    <property type="match status" value="1"/>
</dbReference>
<evidence type="ECO:0000256" key="6">
    <source>
        <dbReference type="ARBA" id="ARBA00022679"/>
    </source>
</evidence>
<evidence type="ECO:0000256" key="1">
    <source>
        <dbReference type="ARBA" id="ARBA00000085"/>
    </source>
</evidence>
<dbReference type="CDD" id="cd16922">
    <property type="entry name" value="HATPase_EvgS-ArcB-TorS-like"/>
    <property type="match status" value="1"/>
</dbReference>
<dbReference type="PANTHER" id="PTHR45339">
    <property type="entry name" value="HYBRID SIGNAL TRANSDUCTION HISTIDINE KINASE J"/>
    <property type="match status" value="1"/>
</dbReference>
<dbReference type="AlphaFoldDB" id="A0AAJ2F1Z2"/>
<evidence type="ECO:0000256" key="16">
    <source>
        <dbReference type="ARBA" id="ARBA00058004"/>
    </source>
</evidence>
<dbReference type="InterPro" id="IPR036890">
    <property type="entry name" value="HATPase_C_sf"/>
</dbReference>
<evidence type="ECO:0000256" key="18">
    <source>
        <dbReference type="PROSITE-ProRule" id="PRU00110"/>
    </source>
</evidence>
<keyword evidence="4" id="KW-1003">Cell membrane</keyword>
<dbReference type="InterPro" id="IPR036097">
    <property type="entry name" value="HisK_dim/P_sf"/>
</dbReference>
<dbReference type="Pfam" id="PF00512">
    <property type="entry name" value="HisKA"/>
    <property type="match status" value="1"/>
</dbReference>
<dbReference type="Proteomes" id="UP001253458">
    <property type="component" value="Unassembled WGS sequence"/>
</dbReference>
<dbReference type="PROSITE" id="PS50894">
    <property type="entry name" value="HPT"/>
    <property type="match status" value="1"/>
</dbReference>
<keyword evidence="5 19" id="KW-0597">Phosphoprotein</keyword>
<dbReference type="PROSITE" id="PS50109">
    <property type="entry name" value="HIS_KIN"/>
    <property type="match status" value="1"/>
</dbReference>
<dbReference type="Gene3D" id="3.40.50.2300">
    <property type="match status" value="2"/>
</dbReference>
<dbReference type="InterPro" id="IPR011006">
    <property type="entry name" value="CheY-like_superfamily"/>
</dbReference>
<evidence type="ECO:0000313" key="26">
    <source>
        <dbReference type="EMBL" id="MDR6767099.1"/>
    </source>
</evidence>
<dbReference type="PROSITE" id="PS50110">
    <property type="entry name" value="RESPONSE_REGULATORY"/>
    <property type="match status" value="2"/>
</dbReference>
<comment type="catalytic activity">
    <reaction evidence="1">
        <text>ATP + protein L-histidine = ADP + protein N-phospho-L-histidine.</text>
        <dbReference type="EC" id="2.7.13.3"/>
    </reaction>
</comment>
<evidence type="ECO:0000256" key="3">
    <source>
        <dbReference type="ARBA" id="ARBA00012438"/>
    </source>
</evidence>
<feature type="transmembrane region" description="Helical" evidence="22">
    <location>
        <begin position="6"/>
        <end position="28"/>
    </location>
</feature>
<evidence type="ECO:0000256" key="22">
    <source>
        <dbReference type="SAM" id="Phobius"/>
    </source>
</evidence>
<feature type="domain" description="HPt" evidence="25">
    <location>
        <begin position="839"/>
        <end position="933"/>
    </location>
</feature>
<evidence type="ECO:0000256" key="9">
    <source>
        <dbReference type="ARBA" id="ARBA00022741"/>
    </source>
</evidence>
<evidence type="ECO:0000256" key="21">
    <source>
        <dbReference type="SAM" id="MobiDB-lite"/>
    </source>
</evidence>
<evidence type="ECO:0000256" key="10">
    <source>
        <dbReference type="ARBA" id="ARBA00022777"/>
    </source>
</evidence>
<evidence type="ECO:0000256" key="17">
    <source>
        <dbReference type="ARBA" id="ARBA00070152"/>
    </source>
</evidence>
<dbReference type="InterPro" id="IPR008207">
    <property type="entry name" value="Sig_transdc_His_kin_Hpt_dom"/>
</dbReference>
<comment type="caution">
    <text evidence="26">The sequence shown here is derived from an EMBL/GenBank/DDBJ whole genome shotgun (WGS) entry which is preliminary data.</text>
</comment>
<dbReference type="SMART" id="SM00073">
    <property type="entry name" value="HPT"/>
    <property type="match status" value="1"/>
</dbReference>
<dbReference type="InterPro" id="IPR005467">
    <property type="entry name" value="His_kinase_dom"/>
</dbReference>
<keyword evidence="28" id="KW-1185">Reference proteome</keyword>
<keyword evidence="7 22" id="KW-0812">Transmembrane</keyword>
<dbReference type="Pfam" id="PF00072">
    <property type="entry name" value="Response_reg"/>
    <property type="match status" value="2"/>
</dbReference>
<keyword evidence="6 26" id="KW-0808">Transferase</keyword>
<dbReference type="PRINTS" id="PR00344">
    <property type="entry name" value="BCTRLSENSOR"/>
</dbReference>
<keyword evidence="11" id="KW-0067">ATP-binding</keyword>
<feature type="region of interest" description="Disordered" evidence="21">
    <location>
        <begin position="795"/>
        <end position="821"/>
    </location>
</feature>
<evidence type="ECO:0000256" key="5">
    <source>
        <dbReference type="ARBA" id="ARBA00022553"/>
    </source>
</evidence>
<proteinExistence type="predicted"/>
<keyword evidence="14" id="KW-0843">Virulence</keyword>
<dbReference type="Gene3D" id="1.10.287.130">
    <property type="match status" value="1"/>
</dbReference>
<dbReference type="InterPro" id="IPR036641">
    <property type="entry name" value="HPT_dom_sf"/>
</dbReference>
<dbReference type="RefSeq" id="WP_209819664.1">
    <property type="nucleotide sequence ID" value="NZ_JAVDTL010000003.1"/>
</dbReference>
<feature type="modified residue" description="Phosphohistidine" evidence="18">
    <location>
        <position position="878"/>
    </location>
</feature>
<name>A0AAJ2F1Z2_ACIDE</name>
<dbReference type="SUPFAM" id="SSF55874">
    <property type="entry name" value="ATPase domain of HSP90 chaperone/DNA topoisomerase II/histidine kinase"/>
    <property type="match status" value="1"/>
</dbReference>
<dbReference type="InterPro" id="IPR003661">
    <property type="entry name" value="HisK_dim/P_dom"/>
</dbReference>
<dbReference type="InterPro" id="IPR001789">
    <property type="entry name" value="Sig_transdc_resp-reg_receiver"/>
</dbReference>
<dbReference type="Gene3D" id="1.20.120.160">
    <property type="entry name" value="HPT domain"/>
    <property type="match status" value="1"/>
</dbReference>
<dbReference type="Pfam" id="PF02518">
    <property type="entry name" value="HATPase_c"/>
    <property type="match status" value="1"/>
</dbReference>
<evidence type="ECO:0000256" key="20">
    <source>
        <dbReference type="SAM" id="Coils"/>
    </source>
</evidence>
<dbReference type="GO" id="GO:0005524">
    <property type="term" value="F:ATP binding"/>
    <property type="evidence" value="ECO:0007669"/>
    <property type="project" value="UniProtKB-KW"/>
</dbReference>
<dbReference type="CDD" id="cd17546">
    <property type="entry name" value="REC_hyHK_CKI1_RcsC-like"/>
    <property type="match status" value="1"/>
</dbReference>
<evidence type="ECO:0000256" key="2">
    <source>
        <dbReference type="ARBA" id="ARBA00004651"/>
    </source>
</evidence>
<dbReference type="Proteomes" id="UP001249076">
    <property type="component" value="Unassembled WGS sequence"/>
</dbReference>
<dbReference type="SMART" id="SM00448">
    <property type="entry name" value="REC"/>
    <property type="match status" value="2"/>
</dbReference>
<comment type="subcellular location">
    <subcellularLocation>
        <location evidence="2">Cell membrane</location>
        <topology evidence="2">Multi-pass membrane protein</topology>
    </subcellularLocation>
</comment>
<gene>
    <name evidence="26" type="ORF">J2W88_002374</name>
    <name evidence="27" type="ORF">J2W93_003026</name>
</gene>
<dbReference type="PANTHER" id="PTHR45339:SF1">
    <property type="entry name" value="HYBRID SIGNAL TRANSDUCTION HISTIDINE KINASE J"/>
    <property type="match status" value="1"/>
</dbReference>
<dbReference type="Pfam" id="PF01627">
    <property type="entry name" value="Hpt"/>
    <property type="match status" value="1"/>
</dbReference>
<dbReference type="EC" id="2.7.13.3" evidence="3"/>
<evidence type="ECO:0000256" key="4">
    <source>
        <dbReference type="ARBA" id="ARBA00022475"/>
    </source>
</evidence>
<dbReference type="FunFam" id="1.10.287.130:FF:000003">
    <property type="entry name" value="Histidine kinase"/>
    <property type="match status" value="1"/>
</dbReference>
<feature type="modified residue" description="4-aspartylphosphate" evidence="19">
    <location>
        <position position="710"/>
    </location>
</feature>
<evidence type="ECO:0000259" key="24">
    <source>
        <dbReference type="PROSITE" id="PS50110"/>
    </source>
</evidence>
<evidence type="ECO:0000259" key="23">
    <source>
        <dbReference type="PROSITE" id="PS50109"/>
    </source>
</evidence>
<comment type="function">
    <text evidence="16">Member of the two-component regulatory system BvgS/BvgA. Phosphorylates BvgA via a four-step phosphorelay in response to environmental signals.</text>
</comment>
<dbReference type="SMART" id="SM00387">
    <property type="entry name" value="HATPase_c"/>
    <property type="match status" value="1"/>
</dbReference>
<reference evidence="26 28" key="1">
    <citation type="submission" date="2023-07" db="EMBL/GenBank/DDBJ databases">
        <title>Sorghum-associated microbial communities from plants grown in Nebraska, USA.</title>
        <authorList>
            <person name="Schachtman D."/>
        </authorList>
    </citation>
    <scope>NUCLEOTIDE SEQUENCE</scope>
    <source>
        <strain evidence="27 28">BE105</strain>
        <strain evidence="26">BE69</strain>
    </source>
</reference>
<feature type="domain" description="Response regulatory" evidence="24">
    <location>
        <begin position="661"/>
        <end position="777"/>
    </location>
</feature>
<dbReference type="FunFam" id="3.30.565.10:FF:000010">
    <property type="entry name" value="Sensor histidine kinase RcsC"/>
    <property type="match status" value="1"/>
</dbReference>
<evidence type="ECO:0000256" key="8">
    <source>
        <dbReference type="ARBA" id="ARBA00022729"/>
    </source>
</evidence>
<feature type="domain" description="Histidine kinase" evidence="23">
    <location>
        <begin position="275"/>
        <end position="496"/>
    </location>
</feature>
<keyword evidence="13" id="KW-0902">Two-component regulatory system</keyword>
<accession>A0AAJ2F1Z2</accession>
<evidence type="ECO:0000256" key="14">
    <source>
        <dbReference type="ARBA" id="ARBA00023026"/>
    </source>
</evidence>
<organism evidence="26 29">
    <name type="scientific">Acidovorax delafieldii</name>
    <name type="common">Pseudomonas delafieldii</name>
    <dbReference type="NCBI Taxonomy" id="47920"/>
    <lineage>
        <taxon>Bacteria</taxon>
        <taxon>Pseudomonadati</taxon>
        <taxon>Pseudomonadota</taxon>
        <taxon>Betaproteobacteria</taxon>
        <taxon>Burkholderiales</taxon>
        <taxon>Comamonadaceae</taxon>
        <taxon>Acidovorax</taxon>
    </lineage>
</organism>
<evidence type="ECO:0000256" key="13">
    <source>
        <dbReference type="ARBA" id="ARBA00023012"/>
    </source>
</evidence>
<sequence>MLRSQHILRLIIAGLVLAYVAIAAVQYSQYRSVEAVMRRGDVNALWSFLQLNVEYEKLDHALHQFELDPTSITMDKLELRYDLFLSRFSALESGTSRTLMQDEPIYSTALAALQRFVAAGDSYFGASVDATSSQTNMRRLRIELDGLRETVQELSLSASRVSALLGDSRNAEVKHQTLLTTGLTAFQALLTFLLAFAMARQFLQREKATAQAMAAQNELVDALKRNEEVLEARVAERTVELQKVNAALREHEDELEIARARAEDASQMKSDFLANMSHEIRTPMNAVIGMSHLALGTDLTPRQRDYVEKIQRSGQHLLGLINDILDFSKIEAGKLEVEVVDFDLRGVLDNVANLVSDKCAHKGLELLFDVDPALPDDLRGDPLRLGQILVNYANNAVKFTDTGEIIVRVTETSRDDTGVLLRFEVQDTGIGLTPEQQSRLFRSFEQADTSTTRKYGGTGLGLAISKKLAGLMGGEVGVQSQPGAGSTFWFTARLGLGNPSHAPLLPTPDLRGRHVLVVDDSEQARHILGEMLARMSFTVTTASSGEEAVAQARAAKQAGRPCEIAFVDWKMPGMDGFDTHRALAQLPHPPHTVIVTAAGRDDVQSELERAGLQLMLSKPVSPSQLFDAAMQALGGQARSSDGRAAQAPRRAAHLSAIAGARVLLVDDNDLNQQVGAELLSGAGLVVDVAQNGQVALDMLAQTPYDLVLMDMQMPVMDGLTATRHLRQNPAWAQLPVLAMTANAMSRDRDLCLEAGMNGHLAKPIDPDELFAALLQWIAPRATDATETDRLNAELQGQPAGDANNPQAQPHPAPTPSADDALRRIPGLDVTAGLRRVLDKRPAYEGLLRKFVAGQAHAVQATRKALAAGQHDEAQRAMHTLKGTAGTIGATALAALAQRAEKAIAQKTSPELTEPLLQPVEAACRALVTALQQALPTEEITSTDTGAGLQIDASAARALVAQLDALLSDDDSDAIKIFKDSAPPLQALLGPAYGQMKRSLDSYDFVEALAILRQAPIAHQDYKEDPVHE</sequence>
<evidence type="ECO:0000313" key="28">
    <source>
        <dbReference type="Proteomes" id="UP001249076"/>
    </source>
</evidence>
<dbReference type="SUPFAM" id="SSF52172">
    <property type="entry name" value="CheY-like"/>
    <property type="match status" value="2"/>
</dbReference>
<dbReference type="Gene3D" id="3.30.565.10">
    <property type="entry name" value="Histidine kinase-like ATPase, C-terminal domain"/>
    <property type="match status" value="1"/>
</dbReference>
<feature type="coiled-coil region" evidence="20">
    <location>
        <begin position="205"/>
        <end position="268"/>
    </location>
</feature>
<dbReference type="InterPro" id="IPR003594">
    <property type="entry name" value="HATPase_dom"/>
</dbReference>
<dbReference type="SUPFAM" id="SSF47384">
    <property type="entry name" value="Homodimeric domain of signal transducing histidine kinase"/>
    <property type="match status" value="1"/>
</dbReference>
<evidence type="ECO:0000259" key="25">
    <source>
        <dbReference type="PROSITE" id="PS50894"/>
    </source>
</evidence>